<reference evidence="1 2" key="1">
    <citation type="journal article" date="2021" name="Appl. Environ. Microbiol.">
        <title>Genetic linkage and physical mapping for an oyster mushroom Pleurotus cornucopiae and QTL analysis for the trait cap color.</title>
        <authorList>
            <person name="Zhang Y."/>
            <person name="Gao W."/>
            <person name="Sonnenberg A."/>
            <person name="Chen Q."/>
            <person name="Zhang J."/>
            <person name="Huang C."/>
        </authorList>
    </citation>
    <scope>NUCLEOTIDE SEQUENCE [LARGE SCALE GENOMIC DNA]</scope>
    <source>
        <strain evidence="1">CCMSSC00406</strain>
    </source>
</reference>
<dbReference type="Proteomes" id="UP000824881">
    <property type="component" value="Unassembled WGS sequence"/>
</dbReference>
<proteinExistence type="predicted"/>
<accession>A0ACB7IVW4</accession>
<organism evidence="1 2">
    <name type="scientific">Pleurotus cornucopiae</name>
    <name type="common">Cornucopia mushroom</name>
    <dbReference type="NCBI Taxonomy" id="5321"/>
    <lineage>
        <taxon>Eukaryota</taxon>
        <taxon>Fungi</taxon>
        <taxon>Dikarya</taxon>
        <taxon>Basidiomycota</taxon>
        <taxon>Agaricomycotina</taxon>
        <taxon>Agaricomycetes</taxon>
        <taxon>Agaricomycetidae</taxon>
        <taxon>Agaricales</taxon>
        <taxon>Pleurotineae</taxon>
        <taxon>Pleurotaceae</taxon>
        <taxon>Pleurotus</taxon>
    </lineage>
</organism>
<protein>
    <submittedName>
        <fullName evidence="1">Uncharacterized protein</fullName>
    </submittedName>
</protein>
<keyword evidence="2" id="KW-1185">Reference proteome</keyword>
<comment type="caution">
    <text evidence="1">The sequence shown here is derived from an EMBL/GenBank/DDBJ whole genome shotgun (WGS) entry which is preliminary data.</text>
</comment>
<dbReference type="EMBL" id="WQMT02000006">
    <property type="protein sequence ID" value="KAG9221679.1"/>
    <property type="molecule type" value="Genomic_DNA"/>
</dbReference>
<evidence type="ECO:0000313" key="2">
    <source>
        <dbReference type="Proteomes" id="UP000824881"/>
    </source>
</evidence>
<gene>
    <name evidence="1" type="ORF">CCMSSC00406_0005592</name>
</gene>
<name>A0ACB7IVW4_PLECO</name>
<evidence type="ECO:0000313" key="1">
    <source>
        <dbReference type="EMBL" id="KAG9221679.1"/>
    </source>
</evidence>
<sequence length="1173" mass="127993">MAGYDSSRVPLGPRDMRQGPGPIIYDVSIFTTATLQPLDLLQRYTSFRTRSPSPDSLSRRMLPYHAATRPMNHHRDIYAGPNVYRPNVYRPDYDHYEPPPETFVVRDRSASWSSSGKPSAWNDRRTSLERSSRLIVGSILMTKLVATVIDQRQMTEVPIFMDELTFTGPVTTIHDQYDVKVAQTDVVVIQEVAVRLVDHDHDPCLLPLSRSPIRRRRSSPDSSKRRSRSSSAFSVASSRPSIPPPNVNPHTTVSPPIRSNSPLPKVDPDLGGSEEQAQPPPPSVTPDVAPVSPLLSHATQSSSTLTETAKSPEPPKEEVSSSSDIPSTASPTSCAAPSSTEPAIPIPTSPVAASPRKLEEAEAKPATQLDLTNVHDPGLTVDSPPRDAHLATDQTVDTAKDKPMEPDATPAKLPTTQGSDPSAMLVEPDTLPDSKSEVPTVDDAPVPTSTTDQPPDEPVEKLVPPSPERPALDEIPKFADTMHERLRIVVMTRLAHDTQSREEIIAPILTTNLSISRHECRKGTTADVLMQEILSGDKAKTRIESLEACKPSLVQQFETRQTMLMEKVERLRNEYIDLHEKWLVHCATLDEQAKPSETEAVQPSGRTTRRTANLTDTVRSDLEMEQIIASLGNDDATDPNHLSQRNLAVIPDMISVTRGQVDYAFDDTNHLVTDPHEYYAPRTGIDDWTEEEKIILCDKFAAHPKQFGIIADYLPNKTQAQCVSYYYLHKKKFINFRKVVAQRGPGKRKRRSDKRKGNALLTDIQRHDEELEGDSMSPAPTSAPTTTGSGRPRRRAAAQQSAEPVASRRPQPRRSNAHQLEATPASTPTPEPESRVRRRRSNQVVAPPTPVEEPEEDPATDPEQRPAKKPKRGRKVVKSAAIIPDDIIMDDTASEPPSTRPQSATPFQLPTLSEEQQLVMINLIKDYMNPQMAANSKPPTPVIGYPGAGIMIPNPPTAGATRYADIPTSRSPAGRPPEPMYPGAGIMSPIMGHTSINPASQPNAHFSANGEHINAGSSRISFHANPWVPSNFSAGSSRGSTPQPIAPQPMASSNPYGSGMPVLHPGRLDSTFPSHPSSYGPPIPGGIPMGMPMPMGPSPLGLPSYPPTQLSMTSAGPPTSLERAESRLYRASGTFVPMTMASPIPLDSGAGSRGRNPYPVVPTSFSSSYNLPR</sequence>